<dbReference type="CDD" id="cd00077">
    <property type="entry name" value="HDc"/>
    <property type="match status" value="1"/>
</dbReference>
<accession>A0ABQ3U032</accession>
<name>A0ABQ3U032_STRHY</name>
<evidence type="ECO:0008006" key="3">
    <source>
        <dbReference type="Google" id="ProtNLM"/>
    </source>
</evidence>
<evidence type="ECO:0000313" key="2">
    <source>
        <dbReference type="Proteomes" id="UP001054854"/>
    </source>
</evidence>
<sequence>MSTTPPADSLVELAACKQLPHHQFMDHATVRWIEANRPDFPDGPAYALRAASQRLLYRSAIPVSWMVEPRLVDSLHGIRHAMRTAALAACLAETTRLSEEDTATLIVAAAVHDCRRLHDKDDRGHGARAAVWLTENADAVWAHFHLTAAPRHVVAAATAVRLHDVPYAAFTADDRTDHAQAEGISDLLKAADALDRYRQPKLSWWPDSSLVRTAAFDALRATAFELVVASEAAHLAGLDSADSVFKALEQRGLVS</sequence>
<dbReference type="Proteomes" id="UP001054854">
    <property type="component" value="Unassembled WGS sequence"/>
</dbReference>
<reference evidence="1" key="1">
    <citation type="submission" date="2024-05" db="EMBL/GenBank/DDBJ databases">
        <title>Whole genome shotgun sequence of Streptomyces hygroscopicus NBRC 113678.</title>
        <authorList>
            <person name="Komaki H."/>
            <person name="Tamura T."/>
        </authorList>
    </citation>
    <scope>NUCLEOTIDE SEQUENCE</scope>
    <source>
        <strain evidence="1">N11-34</strain>
    </source>
</reference>
<evidence type="ECO:0000313" key="1">
    <source>
        <dbReference type="EMBL" id="GHJ28568.1"/>
    </source>
</evidence>
<dbReference type="SUPFAM" id="SSF109604">
    <property type="entry name" value="HD-domain/PDEase-like"/>
    <property type="match status" value="1"/>
</dbReference>
<keyword evidence="2" id="KW-1185">Reference proteome</keyword>
<dbReference type="Gene3D" id="1.10.3210.10">
    <property type="entry name" value="Hypothetical protein af1432"/>
    <property type="match status" value="1"/>
</dbReference>
<proteinExistence type="predicted"/>
<dbReference type="RefSeq" id="WP_236257136.1">
    <property type="nucleotide sequence ID" value="NZ_BNEK01000003.1"/>
</dbReference>
<protein>
    <recommendedName>
        <fullName evidence="3">HD domain-containing protein</fullName>
    </recommendedName>
</protein>
<dbReference type="InterPro" id="IPR003607">
    <property type="entry name" value="HD/PDEase_dom"/>
</dbReference>
<gene>
    <name evidence="1" type="ORF">TPA0910_30010</name>
</gene>
<comment type="caution">
    <text evidence="1">The sequence shown here is derived from an EMBL/GenBank/DDBJ whole genome shotgun (WGS) entry which is preliminary data.</text>
</comment>
<organism evidence="1 2">
    <name type="scientific">Streptomyces hygroscopicus</name>
    <dbReference type="NCBI Taxonomy" id="1912"/>
    <lineage>
        <taxon>Bacteria</taxon>
        <taxon>Bacillati</taxon>
        <taxon>Actinomycetota</taxon>
        <taxon>Actinomycetes</taxon>
        <taxon>Kitasatosporales</taxon>
        <taxon>Streptomycetaceae</taxon>
        <taxon>Streptomyces</taxon>
        <taxon>Streptomyces violaceusniger group</taxon>
    </lineage>
</organism>
<dbReference type="EMBL" id="BNEK01000003">
    <property type="protein sequence ID" value="GHJ28568.1"/>
    <property type="molecule type" value="Genomic_DNA"/>
</dbReference>